<protein>
    <submittedName>
        <fullName evidence="1">Uncharacterized protein</fullName>
    </submittedName>
</protein>
<reference evidence="1" key="1">
    <citation type="submission" date="2021-02" db="EMBL/GenBank/DDBJ databases">
        <authorList>
            <person name="Nowell W R."/>
        </authorList>
    </citation>
    <scope>NUCLEOTIDE SEQUENCE</scope>
</reference>
<evidence type="ECO:0000313" key="2">
    <source>
        <dbReference type="Proteomes" id="UP000663866"/>
    </source>
</evidence>
<dbReference type="AlphaFoldDB" id="A0A819K2R7"/>
<proteinExistence type="predicted"/>
<organism evidence="1 2">
    <name type="scientific">Rotaria magnacalcarata</name>
    <dbReference type="NCBI Taxonomy" id="392030"/>
    <lineage>
        <taxon>Eukaryota</taxon>
        <taxon>Metazoa</taxon>
        <taxon>Spiralia</taxon>
        <taxon>Gnathifera</taxon>
        <taxon>Rotifera</taxon>
        <taxon>Eurotatoria</taxon>
        <taxon>Bdelloidea</taxon>
        <taxon>Philodinida</taxon>
        <taxon>Philodinidae</taxon>
        <taxon>Rotaria</taxon>
    </lineage>
</organism>
<accession>A0A819K2R7</accession>
<evidence type="ECO:0000313" key="1">
    <source>
        <dbReference type="EMBL" id="CAF3938945.1"/>
    </source>
</evidence>
<dbReference type="EMBL" id="CAJOBG010001551">
    <property type="protein sequence ID" value="CAF3938945.1"/>
    <property type="molecule type" value="Genomic_DNA"/>
</dbReference>
<comment type="caution">
    <text evidence="1">The sequence shown here is derived from an EMBL/GenBank/DDBJ whole genome shotgun (WGS) entry which is preliminary data.</text>
</comment>
<sequence>MNSTHIHHHLWPYALRGSITLIVENTTVENFEHTIYRNLRQSIAKIIRKFCSTTHQACLSNDANVVRADHVIIQSYEEQLDDRRLYVAVFIKDPYRQDIALTNDQFLIALKRHQQQLYQDVKHRVYDNLSITHSRKSSACWSDRTSLSSRFGFAWKLNLMRSGSQTRPPTSSNETRANSKRFNLRTIRYTMSPSEKLQFHDEL</sequence>
<dbReference type="Proteomes" id="UP000663866">
    <property type="component" value="Unassembled WGS sequence"/>
</dbReference>
<gene>
    <name evidence="1" type="ORF">OVN521_LOCUS11574</name>
</gene>
<name>A0A819K2R7_9BILA</name>
<keyword evidence="2" id="KW-1185">Reference proteome</keyword>